<dbReference type="STRING" id="1524460.IX84_27280"/>
<evidence type="ECO:0000313" key="1">
    <source>
        <dbReference type="EMBL" id="KGE85234.1"/>
    </source>
</evidence>
<dbReference type="AlphaFoldDB" id="A0A098RYI8"/>
<dbReference type="EMBL" id="JPOS01000090">
    <property type="protein sequence ID" value="KGE85234.1"/>
    <property type="molecule type" value="Genomic_DNA"/>
</dbReference>
<accession>A0A098RYI8</accession>
<name>A0A098RYI8_9BACT</name>
<dbReference type="Proteomes" id="UP000029736">
    <property type="component" value="Unassembled WGS sequence"/>
</dbReference>
<sequence length="59" mass="7147">MIKMIIWNAYPFYLNFGRKSTRETHPKLMKQCQKQKYKISSVTQKVLLTFSSQKMPYQK</sequence>
<evidence type="ECO:0000313" key="2">
    <source>
        <dbReference type="Proteomes" id="UP000029736"/>
    </source>
</evidence>
<keyword evidence="2" id="KW-1185">Reference proteome</keyword>
<reference evidence="1 2" key="1">
    <citation type="journal article" date="2014" name="Int. J. Syst. Evol. Microbiol.">
        <title>Phaeodactylibacter xiamenensis gen. nov., sp. nov., a member of the family Saprospiraceae isolated from the marine alga Phaeodactylum tricornutum.</title>
        <authorList>
            <person name="Chen Z.Jr."/>
            <person name="Lei X."/>
            <person name="Lai Q."/>
            <person name="Li Y."/>
            <person name="Zhang B."/>
            <person name="Zhang J."/>
            <person name="Zhang H."/>
            <person name="Yang L."/>
            <person name="Zheng W."/>
            <person name="Tian Y."/>
            <person name="Yu Z."/>
            <person name="Xu H.Jr."/>
            <person name="Zheng T."/>
        </authorList>
    </citation>
    <scope>NUCLEOTIDE SEQUENCE [LARGE SCALE GENOMIC DNA]</scope>
    <source>
        <strain evidence="1 2">KD52</strain>
    </source>
</reference>
<gene>
    <name evidence="1" type="ORF">IX84_27280</name>
</gene>
<organism evidence="1 2">
    <name type="scientific">Phaeodactylibacter xiamenensis</name>
    <dbReference type="NCBI Taxonomy" id="1524460"/>
    <lineage>
        <taxon>Bacteria</taxon>
        <taxon>Pseudomonadati</taxon>
        <taxon>Bacteroidota</taxon>
        <taxon>Saprospiria</taxon>
        <taxon>Saprospirales</taxon>
        <taxon>Haliscomenobacteraceae</taxon>
        <taxon>Phaeodactylibacter</taxon>
    </lineage>
</organism>
<proteinExistence type="predicted"/>
<protein>
    <submittedName>
        <fullName evidence="1">Uncharacterized protein</fullName>
    </submittedName>
</protein>
<comment type="caution">
    <text evidence="1">The sequence shown here is derived from an EMBL/GenBank/DDBJ whole genome shotgun (WGS) entry which is preliminary data.</text>
</comment>